<dbReference type="Proteomes" id="UP000602050">
    <property type="component" value="Unassembled WGS sequence"/>
</dbReference>
<dbReference type="HAMAP" id="MF_01185">
    <property type="entry name" value="FliW"/>
    <property type="match status" value="1"/>
</dbReference>
<sequence length="148" mass="16867">MEIMTKYFGKVSIEEGKIIEFPDGIPGFIEERRFVLLDLPANPAFQILQSVHNAHTAFVVTNPYFIYPDYTFKLDEAVQEQLQIREEKDVTVLSIVTLKQPFQQSTLNLKAPLIINPIRMLGKQYILNLDDYSSKAPISPAPLKKGVK</sequence>
<dbReference type="GO" id="GO:0006417">
    <property type="term" value="P:regulation of translation"/>
    <property type="evidence" value="ECO:0007669"/>
    <property type="project" value="UniProtKB-KW"/>
</dbReference>
<comment type="subunit">
    <text evidence="4">Interacts with translational regulator CsrA and flagellin(s).</text>
</comment>
<accession>A0A8J3EJU8</accession>
<keyword evidence="4" id="KW-0143">Chaperone</keyword>
<evidence type="ECO:0000256" key="4">
    <source>
        <dbReference type="HAMAP-Rule" id="MF_01185"/>
    </source>
</evidence>
<proteinExistence type="inferred from homology"/>
<keyword evidence="6" id="KW-1185">Reference proteome</keyword>
<evidence type="ECO:0000256" key="1">
    <source>
        <dbReference type="ARBA" id="ARBA00022490"/>
    </source>
</evidence>
<evidence type="ECO:0000256" key="2">
    <source>
        <dbReference type="ARBA" id="ARBA00022795"/>
    </source>
</evidence>
<keyword evidence="5" id="KW-0966">Cell projection</keyword>
<comment type="similarity">
    <text evidence="4">Belongs to the FliW family.</text>
</comment>
<dbReference type="PANTHER" id="PTHR39190:SF1">
    <property type="entry name" value="FLAGELLAR ASSEMBLY FACTOR FLIW"/>
    <property type="match status" value="1"/>
</dbReference>
<dbReference type="PANTHER" id="PTHR39190">
    <property type="entry name" value="FLAGELLAR ASSEMBLY FACTOR FLIW"/>
    <property type="match status" value="1"/>
</dbReference>
<keyword evidence="5" id="KW-0282">Flagellum</keyword>
<dbReference type="GO" id="GO:0044780">
    <property type="term" value="P:bacterial-type flagellum assembly"/>
    <property type="evidence" value="ECO:0007669"/>
    <property type="project" value="UniProtKB-UniRule"/>
</dbReference>
<dbReference type="GO" id="GO:0005737">
    <property type="term" value="C:cytoplasm"/>
    <property type="evidence" value="ECO:0007669"/>
    <property type="project" value="UniProtKB-SubCell"/>
</dbReference>
<evidence type="ECO:0000313" key="6">
    <source>
        <dbReference type="Proteomes" id="UP000602050"/>
    </source>
</evidence>
<dbReference type="InterPro" id="IPR024046">
    <property type="entry name" value="Flagellar_assmbl_FliW_dom_sf"/>
</dbReference>
<dbReference type="SUPFAM" id="SSF141457">
    <property type="entry name" value="BH3618-like"/>
    <property type="match status" value="1"/>
</dbReference>
<reference evidence="5" key="2">
    <citation type="submission" date="2020-09" db="EMBL/GenBank/DDBJ databases">
        <authorList>
            <person name="Sun Q."/>
            <person name="Zhou Y."/>
        </authorList>
    </citation>
    <scope>NUCLEOTIDE SEQUENCE</scope>
    <source>
        <strain evidence="5">CGMCC 1.12360</strain>
    </source>
</reference>
<evidence type="ECO:0000256" key="3">
    <source>
        <dbReference type="ARBA" id="ARBA00022845"/>
    </source>
</evidence>
<organism evidence="5 6">
    <name type="scientific">Compostibacillus humi</name>
    <dbReference type="NCBI Taxonomy" id="1245525"/>
    <lineage>
        <taxon>Bacteria</taxon>
        <taxon>Bacillati</taxon>
        <taxon>Bacillota</taxon>
        <taxon>Bacilli</taxon>
        <taxon>Bacillales</taxon>
        <taxon>Bacillaceae</taxon>
        <taxon>Compostibacillus</taxon>
    </lineage>
</organism>
<comment type="caution">
    <text evidence="5">The sequence shown here is derived from an EMBL/GenBank/DDBJ whole genome shotgun (WGS) entry which is preliminary data.</text>
</comment>
<dbReference type="Pfam" id="PF02623">
    <property type="entry name" value="FliW"/>
    <property type="match status" value="1"/>
</dbReference>
<keyword evidence="3 4" id="KW-0810">Translation regulation</keyword>
<keyword evidence="1 4" id="KW-0963">Cytoplasm</keyword>
<dbReference type="Gene3D" id="2.30.290.10">
    <property type="entry name" value="BH3618-like"/>
    <property type="match status" value="1"/>
</dbReference>
<evidence type="ECO:0000313" key="5">
    <source>
        <dbReference type="EMBL" id="GGH75422.1"/>
    </source>
</evidence>
<dbReference type="InterPro" id="IPR003775">
    <property type="entry name" value="Flagellar_assembly_factor_FliW"/>
</dbReference>
<keyword evidence="5" id="KW-0969">Cilium</keyword>
<protein>
    <recommendedName>
        <fullName evidence="4">Flagellar assembly factor FliW</fullName>
    </recommendedName>
</protein>
<dbReference type="NCBIfam" id="NF009793">
    <property type="entry name" value="PRK13285.1-1"/>
    <property type="match status" value="1"/>
</dbReference>
<comment type="subcellular location">
    <subcellularLocation>
        <location evidence="4">Cytoplasm</location>
    </subcellularLocation>
</comment>
<name>A0A8J3EJU8_9BACI</name>
<reference evidence="5" key="1">
    <citation type="journal article" date="2014" name="Int. J. Syst. Evol. Microbiol.">
        <title>Complete genome sequence of Corynebacterium casei LMG S-19264T (=DSM 44701T), isolated from a smear-ripened cheese.</title>
        <authorList>
            <consortium name="US DOE Joint Genome Institute (JGI-PGF)"/>
            <person name="Walter F."/>
            <person name="Albersmeier A."/>
            <person name="Kalinowski J."/>
            <person name="Ruckert C."/>
        </authorList>
    </citation>
    <scope>NUCLEOTIDE SEQUENCE</scope>
    <source>
        <strain evidence="5">CGMCC 1.12360</strain>
    </source>
</reference>
<dbReference type="AlphaFoldDB" id="A0A8J3EJU8"/>
<keyword evidence="2 4" id="KW-1005">Bacterial flagellum biogenesis</keyword>
<comment type="function">
    <text evidence="4">Acts as an anti-CsrA protein, binds CsrA and prevents it from repressing translation of its target genes, one of which is flagellin. Binds to flagellin and participates in the assembly of the flagellum.</text>
</comment>
<dbReference type="EMBL" id="BMEV01000023">
    <property type="protein sequence ID" value="GGH75422.1"/>
    <property type="molecule type" value="Genomic_DNA"/>
</dbReference>
<gene>
    <name evidence="4 5" type="primary">fliW</name>
    <name evidence="5" type="ORF">GCM10010978_15270</name>
</gene>